<keyword evidence="1" id="KW-0238">DNA-binding</keyword>
<dbReference type="PANTHER" id="PTHR46797:SF1">
    <property type="entry name" value="METHYLPHOSPHONATE SYNTHASE"/>
    <property type="match status" value="1"/>
</dbReference>
<gene>
    <name evidence="3" type="ORF">HMI46_18015</name>
</gene>
<dbReference type="Pfam" id="PF01381">
    <property type="entry name" value="HTH_3"/>
    <property type="match status" value="1"/>
</dbReference>
<dbReference type="Gene3D" id="1.10.260.40">
    <property type="entry name" value="lambda repressor-like DNA-binding domains"/>
    <property type="match status" value="1"/>
</dbReference>
<evidence type="ECO:0000256" key="1">
    <source>
        <dbReference type="ARBA" id="ARBA00023125"/>
    </source>
</evidence>
<dbReference type="PANTHER" id="PTHR46797">
    <property type="entry name" value="HTH-TYPE TRANSCRIPTIONAL REGULATOR"/>
    <property type="match status" value="1"/>
</dbReference>
<protein>
    <submittedName>
        <fullName evidence="3">Helix-turn-helix domain-containing protein</fullName>
    </submittedName>
</protein>
<evidence type="ECO:0000313" key="3">
    <source>
        <dbReference type="EMBL" id="NOJ72446.1"/>
    </source>
</evidence>
<dbReference type="CDD" id="cd00093">
    <property type="entry name" value="HTH_XRE"/>
    <property type="match status" value="1"/>
</dbReference>
<dbReference type="SUPFAM" id="SSF47413">
    <property type="entry name" value="lambda repressor-like DNA-binding domains"/>
    <property type="match status" value="1"/>
</dbReference>
<dbReference type="PROSITE" id="PS50943">
    <property type="entry name" value="HTH_CROC1"/>
    <property type="match status" value="1"/>
</dbReference>
<accession>A0AAP6ZZB5</accession>
<comment type="caution">
    <text evidence="3">The sequence shown here is derived from an EMBL/GenBank/DDBJ whole genome shotgun (WGS) entry which is preliminary data.</text>
</comment>
<dbReference type="InterPro" id="IPR001387">
    <property type="entry name" value="Cro/C1-type_HTH"/>
</dbReference>
<dbReference type="InterPro" id="IPR010982">
    <property type="entry name" value="Lambda_DNA-bd_dom_sf"/>
</dbReference>
<organism evidence="3 4">
    <name type="scientific">Paenibacillus alvei</name>
    <name type="common">Bacillus alvei</name>
    <dbReference type="NCBI Taxonomy" id="44250"/>
    <lineage>
        <taxon>Bacteria</taxon>
        <taxon>Bacillati</taxon>
        <taxon>Bacillota</taxon>
        <taxon>Bacilli</taxon>
        <taxon>Bacillales</taxon>
        <taxon>Paenibacillaceae</taxon>
        <taxon>Paenibacillus</taxon>
    </lineage>
</organism>
<dbReference type="SMART" id="SM00530">
    <property type="entry name" value="HTH_XRE"/>
    <property type="match status" value="1"/>
</dbReference>
<dbReference type="InterPro" id="IPR050807">
    <property type="entry name" value="TransReg_Diox_bact_type"/>
</dbReference>
<proteinExistence type="predicted"/>
<reference evidence="3 4" key="1">
    <citation type="submission" date="2020-05" db="EMBL/GenBank/DDBJ databases">
        <title>Whole genome sequencing and identification of novel metabolites from Paenibacillus alvei strain JR949.</title>
        <authorList>
            <person name="Rajendhran J."/>
            <person name="Sree Pranav P."/>
            <person name="Mahalakshmi B."/>
            <person name="Karthikeyan R."/>
        </authorList>
    </citation>
    <scope>NUCLEOTIDE SEQUENCE [LARGE SCALE GENOMIC DNA]</scope>
    <source>
        <strain evidence="3 4">JR949</strain>
    </source>
</reference>
<sequence length="70" mass="7894">MNQNVGEAIVRLREKRGITRYRLAKKSTLSYSYLAALEESKHNPSIEVLEKLACGLEIPLTELIETCKSS</sequence>
<name>A0AAP6ZZB5_PAEAL</name>
<dbReference type="EMBL" id="JABFOR010000025">
    <property type="protein sequence ID" value="NOJ72446.1"/>
    <property type="molecule type" value="Genomic_DNA"/>
</dbReference>
<dbReference type="AlphaFoldDB" id="A0AAP6ZZB5"/>
<evidence type="ECO:0000259" key="2">
    <source>
        <dbReference type="PROSITE" id="PS50943"/>
    </source>
</evidence>
<dbReference type="Proteomes" id="UP000552038">
    <property type="component" value="Unassembled WGS sequence"/>
</dbReference>
<dbReference type="GO" id="GO:0003677">
    <property type="term" value="F:DNA binding"/>
    <property type="evidence" value="ECO:0007669"/>
    <property type="project" value="UniProtKB-KW"/>
</dbReference>
<feature type="domain" description="HTH cro/C1-type" evidence="2">
    <location>
        <begin position="9"/>
        <end position="63"/>
    </location>
</feature>
<dbReference type="RefSeq" id="WP_171417968.1">
    <property type="nucleotide sequence ID" value="NZ_JABFOR010000025.1"/>
</dbReference>
<dbReference type="GO" id="GO:0003700">
    <property type="term" value="F:DNA-binding transcription factor activity"/>
    <property type="evidence" value="ECO:0007669"/>
    <property type="project" value="TreeGrafter"/>
</dbReference>
<dbReference type="GO" id="GO:0005829">
    <property type="term" value="C:cytosol"/>
    <property type="evidence" value="ECO:0007669"/>
    <property type="project" value="TreeGrafter"/>
</dbReference>
<evidence type="ECO:0000313" key="4">
    <source>
        <dbReference type="Proteomes" id="UP000552038"/>
    </source>
</evidence>